<proteinExistence type="predicted"/>
<keyword evidence="4" id="KW-0808">Transferase</keyword>
<organism evidence="4 5">
    <name type="scientific">Acidipropionibacterium jensenii</name>
    <dbReference type="NCBI Taxonomy" id="1749"/>
    <lineage>
        <taxon>Bacteria</taxon>
        <taxon>Bacillati</taxon>
        <taxon>Actinomycetota</taxon>
        <taxon>Actinomycetes</taxon>
        <taxon>Propionibacteriales</taxon>
        <taxon>Propionibacteriaceae</taxon>
        <taxon>Acidipropionibacterium</taxon>
    </lineage>
</organism>
<dbReference type="PANTHER" id="PTHR32309">
    <property type="entry name" value="TYROSINE-PROTEIN KINASE"/>
    <property type="match status" value="1"/>
</dbReference>
<dbReference type="Proteomes" id="UP000277858">
    <property type="component" value="Chromosome"/>
</dbReference>
<protein>
    <submittedName>
        <fullName evidence="4">Tyrosine-protein kinase YwqD</fullName>
        <ecNumber evidence="4">2.7.10.2</ecNumber>
    </submittedName>
</protein>
<dbReference type="GO" id="GO:0004715">
    <property type="term" value="F:non-membrane spanning protein tyrosine kinase activity"/>
    <property type="evidence" value="ECO:0007669"/>
    <property type="project" value="UniProtKB-EC"/>
</dbReference>
<dbReference type="AlphaFoldDB" id="A0A448NYC8"/>
<keyword evidence="2" id="KW-0067">ATP-binding</keyword>
<feature type="region of interest" description="Disordered" evidence="3">
    <location>
        <begin position="171"/>
        <end position="251"/>
    </location>
</feature>
<evidence type="ECO:0000313" key="4">
    <source>
        <dbReference type="EMBL" id="VEI02974.1"/>
    </source>
</evidence>
<dbReference type="EC" id="2.7.10.2" evidence="4"/>
<dbReference type="STRING" id="1122997.GCA_000425285_02549"/>
<dbReference type="PANTHER" id="PTHR32309:SF13">
    <property type="entry name" value="FERRIC ENTEROBACTIN TRANSPORT PROTEIN FEPE"/>
    <property type="match status" value="1"/>
</dbReference>
<dbReference type="Gene3D" id="3.40.50.300">
    <property type="entry name" value="P-loop containing nucleotide triphosphate hydrolases"/>
    <property type="match status" value="1"/>
</dbReference>
<sequence>MAVAGDDVVLVDTDLRRPSMAGTYDLRGPLGLLQVLIGSAPVESTLHSTGIPGLSVLPAFDTPPNPSELLGSARMADLVKHLARNHNVILDAPPVLPVTDAVVLSHLADAIVVVASAGHTRAEQLEHAIASLKHGEGRIAGVVLNRAASSKLARLRYGDAEYGYEYSKSEYTSAQKRRIPTESEDSDHTSQLVPPSQSAAEAASETRRMPVVPHSGDCSAVGVTVSSEQEERQDEHWPTNLPLWRGTSNGS</sequence>
<reference evidence="4 5" key="1">
    <citation type="submission" date="2018-12" db="EMBL/GenBank/DDBJ databases">
        <authorList>
            <consortium name="Pathogen Informatics"/>
        </authorList>
    </citation>
    <scope>NUCLEOTIDE SEQUENCE [LARGE SCALE GENOMIC DNA]</scope>
    <source>
        <strain evidence="4 5">NCTC13652</strain>
    </source>
</reference>
<dbReference type="InterPro" id="IPR050445">
    <property type="entry name" value="Bact_polysacc_biosynth/exp"/>
</dbReference>
<accession>A0A448NYC8</accession>
<keyword evidence="5" id="KW-1185">Reference proteome</keyword>
<dbReference type="CDD" id="cd05387">
    <property type="entry name" value="BY-kinase"/>
    <property type="match status" value="1"/>
</dbReference>
<evidence type="ECO:0000256" key="2">
    <source>
        <dbReference type="ARBA" id="ARBA00022840"/>
    </source>
</evidence>
<evidence type="ECO:0000313" key="5">
    <source>
        <dbReference type="Proteomes" id="UP000277858"/>
    </source>
</evidence>
<dbReference type="InterPro" id="IPR027417">
    <property type="entry name" value="P-loop_NTPase"/>
</dbReference>
<evidence type="ECO:0000256" key="3">
    <source>
        <dbReference type="SAM" id="MobiDB-lite"/>
    </source>
</evidence>
<keyword evidence="4" id="KW-0418">Kinase</keyword>
<dbReference type="GO" id="GO:0005886">
    <property type="term" value="C:plasma membrane"/>
    <property type="evidence" value="ECO:0007669"/>
    <property type="project" value="TreeGrafter"/>
</dbReference>
<dbReference type="SUPFAM" id="SSF52540">
    <property type="entry name" value="P-loop containing nucleoside triphosphate hydrolases"/>
    <property type="match status" value="1"/>
</dbReference>
<keyword evidence="1" id="KW-0547">Nucleotide-binding</keyword>
<dbReference type="EMBL" id="LR134473">
    <property type="protein sequence ID" value="VEI02974.1"/>
    <property type="molecule type" value="Genomic_DNA"/>
</dbReference>
<evidence type="ECO:0000256" key="1">
    <source>
        <dbReference type="ARBA" id="ARBA00022741"/>
    </source>
</evidence>
<dbReference type="InterPro" id="IPR005702">
    <property type="entry name" value="Wzc-like_C"/>
</dbReference>
<gene>
    <name evidence="4" type="primary">ywqD_1</name>
    <name evidence="4" type="ORF">NCTC13652_01172</name>
</gene>
<name>A0A448NYC8_9ACTN</name>